<gene>
    <name evidence="1" type="ORF">CY34DRAFT_682222</name>
</gene>
<name>A0A0D0A1F6_9AGAM</name>
<proteinExistence type="predicted"/>
<dbReference type="InParanoid" id="A0A0D0A1F6"/>
<dbReference type="HOGENOM" id="CLU_2348104_0_0_1"/>
<reference evidence="2" key="2">
    <citation type="submission" date="2015-01" db="EMBL/GenBank/DDBJ databases">
        <title>Evolutionary Origins and Diversification of the Mycorrhizal Mutualists.</title>
        <authorList>
            <consortium name="DOE Joint Genome Institute"/>
            <consortium name="Mycorrhizal Genomics Consortium"/>
            <person name="Kohler A."/>
            <person name="Kuo A."/>
            <person name="Nagy L.G."/>
            <person name="Floudas D."/>
            <person name="Copeland A."/>
            <person name="Barry K.W."/>
            <person name="Cichocki N."/>
            <person name="Veneault-Fourrey C."/>
            <person name="LaButti K."/>
            <person name="Lindquist E.A."/>
            <person name="Lipzen A."/>
            <person name="Lundell T."/>
            <person name="Morin E."/>
            <person name="Murat C."/>
            <person name="Riley R."/>
            <person name="Ohm R."/>
            <person name="Sun H."/>
            <person name="Tunlid A."/>
            <person name="Henrissat B."/>
            <person name="Grigoriev I.V."/>
            <person name="Hibbett D.S."/>
            <person name="Martin F."/>
        </authorList>
    </citation>
    <scope>NUCLEOTIDE SEQUENCE [LARGE SCALE GENOMIC DNA]</scope>
    <source>
        <strain evidence="2">UH-Slu-Lm8-n1</strain>
    </source>
</reference>
<keyword evidence="2" id="KW-1185">Reference proteome</keyword>
<reference evidence="1 2" key="1">
    <citation type="submission" date="2014-04" db="EMBL/GenBank/DDBJ databases">
        <authorList>
            <consortium name="DOE Joint Genome Institute"/>
            <person name="Kuo A."/>
            <person name="Ruytinx J."/>
            <person name="Rineau F."/>
            <person name="Colpaert J."/>
            <person name="Kohler A."/>
            <person name="Nagy L.G."/>
            <person name="Floudas D."/>
            <person name="Copeland A."/>
            <person name="Barry K.W."/>
            <person name="Cichocki N."/>
            <person name="Veneault-Fourrey C."/>
            <person name="LaButti K."/>
            <person name="Lindquist E.A."/>
            <person name="Lipzen A."/>
            <person name="Lundell T."/>
            <person name="Morin E."/>
            <person name="Murat C."/>
            <person name="Sun H."/>
            <person name="Tunlid A."/>
            <person name="Henrissat B."/>
            <person name="Grigoriev I.V."/>
            <person name="Hibbett D.S."/>
            <person name="Martin F."/>
            <person name="Nordberg H.P."/>
            <person name="Cantor M.N."/>
            <person name="Hua S.X."/>
        </authorList>
    </citation>
    <scope>NUCLEOTIDE SEQUENCE [LARGE SCALE GENOMIC DNA]</scope>
    <source>
        <strain evidence="1 2">UH-Slu-Lm8-n1</strain>
    </source>
</reference>
<accession>A0A0D0A1F6</accession>
<organism evidence="1 2">
    <name type="scientific">Suillus luteus UH-Slu-Lm8-n1</name>
    <dbReference type="NCBI Taxonomy" id="930992"/>
    <lineage>
        <taxon>Eukaryota</taxon>
        <taxon>Fungi</taxon>
        <taxon>Dikarya</taxon>
        <taxon>Basidiomycota</taxon>
        <taxon>Agaricomycotina</taxon>
        <taxon>Agaricomycetes</taxon>
        <taxon>Agaricomycetidae</taxon>
        <taxon>Boletales</taxon>
        <taxon>Suillineae</taxon>
        <taxon>Suillaceae</taxon>
        <taxon>Suillus</taxon>
    </lineage>
</organism>
<protein>
    <submittedName>
        <fullName evidence="1">Uncharacterized protein</fullName>
    </submittedName>
</protein>
<evidence type="ECO:0000313" key="1">
    <source>
        <dbReference type="EMBL" id="KIK43790.1"/>
    </source>
</evidence>
<dbReference type="EMBL" id="KN835204">
    <property type="protein sequence ID" value="KIK43790.1"/>
    <property type="molecule type" value="Genomic_DNA"/>
</dbReference>
<dbReference type="AlphaFoldDB" id="A0A0D0A1F6"/>
<sequence length="97" mass="10459">MACRTTGVHIGRCFIYIVEALLSLLVGYTNFAWSYTSLLQNNGCAQLTLGLELAVSVSESVMLPAFNVTCNTTRLGRFLVSFSNLVFSSADSVQAPS</sequence>
<dbReference type="Proteomes" id="UP000054485">
    <property type="component" value="Unassembled WGS sequence"/>
</dbReference>
<evidence type="ECO:0000313" key="2">
    <source>
        <dbReference type="Proteomes" id="UP000054485"/>
    </source>
</evidence>